<keyword evidence="1" id="KW-1133">Transmembrane helix</keyword>
<gene>
    <name evidence="3" type="ORF">AGLY_008149</name>
</gene>
<dbReference type="Pfam" id="PF03330">
    <property type="entry name" value="DPBB_1"/>
    <property type="match status" value="1"/>
</dbReference>
<dbReference type="AlphaFoldDB" id="A0A6G0TLK4"/>
<sequence>MKKPSVVFITLILIINITDNSYPYSSIIFLLYLLLSILDMTCNITETILCKHLTEICYYNEECCSQYCLKSFPWFYGICEQFSMQFNFDSNSTAEKGICEFHMQTDESDIDYLDDEFGNINAAHNSLPPYTLIQVSHEKRSIIVTINDRIPRTNGTLLDLSNEAALKLQIKNEGFAPCKIEKVIHHNPILKMILYAIPIFSCVIIVINIF</sequence>
<evidence type="ECO:0000256" key="1">
    <source>
        <dbReference type="SAM" id="Phobius"/>
    </source>
</evidence>
<evidence type="ECO:0000259" key="2">
    <source>
        <dbReference type="Pfam" id="PF03330"/>
    </source>
</evidence>
<dbReference type="Gene3D" id="2.40.40.10">
    <property type="entry name" value="RlpA-like domain"/>
    <property type="match status" value="1"/>
</dbReference>
<dbReference type="InterPro" id="IPR009009">
    <property type="entry name" value="RlpA-like_DPBB"/>
</dbReference>
<dbReference type="OrthoDB" id="6589881at2759"/>
<comment type="caution">
    <text evidence="3">The sequence shown here is derived from an EMBL/GenBank/DDBJ whole genome shotgun (WGS) entry which is preliminary data.</text>
</comment>
<reference evidence="3 4" key="1">
    <citation type="submission" date="2019-08" db="EMBL/GenBank/DDBJ databases">
        <title>The genome of the soybean aphid Biotype 1, its phylome, world population structure and adaptation to the North American continent.</title>
        <authorList>
            <person name="Giordano R."/>
            <person name="Donthu R.K."/>
            <person name="Hernandez A.G."/>
            <person name="Wright C.L."/>
            <person name="Zimin A.V."/>
        </authorList>
    </citation>
    <scope>NUCLEOTIDE SEQUENCE [LARGE SCALE GENOMIC DNA]</scope>
    <source>
        <tissue evidence="3">Whole aphids</tissue>
    </source>
</reference>
<feature type="domain" description="RlpA-like protein double-psi beta-barrel" evidence="2">
    <location>
        <begin position="120"/>
        <end position="179"/>
    </location>
</feature>
<dbReference type="CDD" id="cd22268">
    <property type="entry name" value="DPBB_RlpA-like"/>
    <property type="match status" value="1"/>
</dbReference>
<keyword evidence="4" id="KW-1185">Reference proteome</keyword>
<evidence type="ECO:0000313" key="3">
    <source>
        <dbReference type="EMBL" id="KAE9534857.1"/>
    </source>
</evidence>
<proteinExistence type="predicted"/>
<evidence type="ECO:0000313" key="4">
    <source>
        <dbReference type="Proteomes" id="UP000475862"/>
    </source>
</evidence>
<protein>
    <recommendedName>
        <fullName evidence="2">RlpA-like protein double-psi beta-barrel domain-containing protein</fullName>
    </recommendedName>
</protein>
<feature type="transmembrane region" description="Helical" evidence="1">
    <location>
        <begin position="189"/>
        <end position="209"/>
    </location>
</feature>
<dbReference type="InterPro" id="IPR036908">
    <property type="entry name" value="RlpA-like_sf"/>
</dbReference>
<dbReference type="EMBL" id="VYZN01000027">
    <property type="protein sequence ID" value="KAE9534857.1"/>
    <property type="molecule type" value="Genomic_DNA"/>
</dbReference>
<keyword evidence="1" id="KW-0812">Transmembrane</keyword>
<keyword evidence="1" id="KW-0472">Membrane</keyword>
<accession>A0A6G0TLK4</accession>
<name>A0A6G0TLK4_APHGL</name>
<dbReference type="Proteomes" id="UP000475862">
    <property type="component" value="Unassembled WGS sequence"/>
</dbReference>
<organism evidence="3 4">
    <name type="scientific">Aphis glycines</name>
    <name type="common">Soybean aphid</name>
    <dbReference type="NCBI Taxonomy" id="307491"/>
    <lineage>
        <taxon>Eukaryota</taxon>
        <taxon>Metazoa</taxon>
        <taxon>Ecdysozoa</taxon>
        <taxon>Arthropoda</taxon>
        <taxon>Hexapoda</taxon>
        <taxon>Insecta</taxon>
        <taxon>Pterygota</taxon>
        <taxon>Neoptera</taxon>
        <taxon>Paraneoptera</taxon>
        <taxon>Hemiptera</taxon>
        <taxon>Sternorrhyncha</taxon>
        <taxon>Aphidomorpha</taxon>
        <taxon>Aphidoidea</taxon>
        <taxon>Aphididae</taxon>
        <taxon>Aphidini</taxon>
        <taxon>Aphis</taxon>
        <taxon>Aphis</taxon>
    </lineage>
</organism>
<feature type="transmembrane region" description="Helical" evidence="1">
    <location>
        <begin position="6"/>
        <end position="35"/>
    </location>
</feature>